<dbReference type="PANTHER" id="PTHR46796:SF6">
    <property type="entry name" value="ARAC SUBFAMILY"/>
    <property type="match status" value="1"/>
</dbReference>
<dbReference type="STRING" id="745277.Rahaq2_2792"/>
<dbReference type="GO" id="GO:0003700">
    <property type="term" value="F:DNA-binding transcription factor activity"/>
    <property type="evidence" value="ECO:0007669"/>
    <property type="project" value="InterPro"/>
</dbReference>
<keyword evidence="3" id="KW-0804">Transcription</keyword>
<evidence type="ECO:0000313" key="5">
    <source>
        <dbReference type="EMBL" id="AEX52625.1"/>
    </source>
</evidence>
<dbReference type="Pfam" id="PF12833">
    <property type="entry name" value="HTH_18"/>
    <property type="match status" value="1"/>
</dbReference>
<reference evidence="6" key="2">
    <citation type="submission" date="2012-01" db="EMBL/GenBank/DDBJ databases">
        <title>Complete sequence of chromosome of Rahnella aquatilis CIP 78.65.</title>
        <authorList>
            <person name="Lucas S."/>
            <person name="Han J."/>
            <person name="Lapidus A."/>
            <person name="Cheng J.-F."/>
            <person name="Goodwin L."/>
            <person name="Pitluck S."/>
            <person name="Peters L."/>
            <person name="Ovchinnikova G."/>
            <person name="Held B."/>
            <person name="Detter J.C."/>
            <person name="Han C."/>
            <person name="Tapia R."/>
            <person name="Land M."/>
            <person name="Hauser L."/>
            <person name="Kyrpides N."/>
            <person name="Ivanova N."/>
            <person name="Pagani I."/>
            <person name="Sobecky P."/>
            <person name="Martinez R."/>
            <person name="Woyke T."/>
        </authorList>
    </citation>
    <scope>NUCLEOTIDE SEQUENCE [LARGE SCALE GENOMIC DNA]</scope>
    <source>
        <strain evidence="6">ATCC 33071 / DSM 4594 / JCM 1683 / NBRC 105701 / NCIMB 13365 / CIP 78.65</strain>
    </source>
</reference>
<dbReference type="PATRIC" id="fig|745277.3.peg.2671"/>
<dbReference type="InterPro" id="IPR018060">
    <property type="entry name" value="HTH_AraC"/>
</dbReference>
<dbReference type="AlphaFoldDB" id="H2ISH7"/>
<name>H2ISH7_RAHAC</name>
<evidence type="ECO:0000313" key="6">
    <source>
        <dbReference type="Proteomes" id="UP000009010"/>
    </source>
</evidence>
<feature type="domain" description="HTH araC/xylS-type" evidence="4">
    <location>
        <begin position="237"/>
        <end position="335"/>
    </location>
</feature>
<organism evidence="5 6">
    <name type="scientific">Rahnella aquatilis (strain ATCC 33071 / DSM 4594 / JCM 1683 / NBRC 105701 / NCIMB 13365 / CIP 78.65)</name>
    <dbReference type="NCBI Taxonomy" id="745277"/>
    <lineage>
        <taxon>Bacteria</taxon>
        <taxon>Pseudomonadati</taxon>
        <taxon>Pseudomonadota</taxon>
        <taxon>Gammaproteobacteria</taxon>
        <taxon>Enterobacterales</taxon>
        <taxon>Yersiniaceae</taxon>
        <taxon>Rahnella</taxon>
    </lineage>
</organism>
<evidence type="ECO:0000256" key="3">
    <source>
        <dbReference type="ARBA" id="ARBA00023163"/>
    </source>
</evidence>
<keyword evidence="1" id="KW-0805">Transcription regulation</keyword>
<dbReference type="SUPFAM" id="SSF46689">
    <property type="entry name" value="Homeodomain-like"/>
    <property type="match status" value="1"/>
</dbReference>
<keyword evidence="2 5" id="KW-0238">DNA-binding</keyword>
<gene>
    <name evidence="5" type="ordered locus">Rahaq2_2792</name>
</gene>
<dbReference type="PROSITE" id="PS01124">
    <property type="entry name" value="HTH_ARAC_FAMILY_2"/>
    <property type="match status" value="1"/>
</dbReference>
<protein>
    <submittedName>
        <fullName evidence="5">DNA-binding domain-containing protein, AraC-type</fullName>
    </submittedName>
</protein>
<dbReference type="InterPro" id="IPR018062">
    <property type="entry name" value="HTH_AraC-typ_CS"/>
</dbReference>
<dbReference type="EMBL" id="CP003244">
    <property type="protein sequence ID" value="AEX52625.1"/>
    <property type="molecule type" value="Genomic_DNA"/>
</dbReference>
<evidence type="ECO:0000259" key="4">
    <source>
        <dbReference type="PROSITE" id="PS01124"/>
    </source>
</evidence>
<dbReference type="eggNOG" id="COG4977">
    <property type="taxonomic scope" value="Bacteria"/>
</dbReference>
<sequence length="357" mass="40469">MDYRLGIILIFGEKMGDSSSRKIVDSANIYQDFDTRFYEWEDGMSSAGFKLELPDRNREEFDWGVTGYNFGRVIGGVLTVSEHDINRQYGNLFSMPDHIVIFIVIIGGMDCQCFGERFMLSQGDILIQDMSQPIKIHVYPGELKPRLGSYQYIIMPKHSLHFNVDIASLHGKRIPAASPVNIILRNHFATMVQVFDQMTEQEVLSTGEGAASVFLQTLHLVAGKKVEHPFEQSARLERICLYIEKHLGRPISIDILCKDFAISRSGLYRLFEPLGGIAQFIRSRRLLLAKRLLRTSSMSDQSLAAIARQCGLEPGALRRYFQAFYGATPSEMREKFRLDAEQSGQADATHVNWVTSL</sequence>
<dbReference type="SMART" id="SM00342">
    <property type="entry name" value="HTH_ARAC"/>
    <property type="match status" value="1"/>
</dbReference>
<dbReference type="Proteomes" id="UP000009010">
    <property type="component" value="Chromosome"/>
</dbReference>
<dbReference type="PANTHER" id="PTHR46796">
    <property type="entry name" value="HTH-TYPE TRANSCRIPTIONAL ACTIVATOR RHAS-RELATED"/>
    <property type="match status" value="1"/>
</dbReference>
<dbReference type="GO" id="GO:0043565">
    <property type="term" value="F:sequence-specific DNA binding"/>
    <property type="evidence" value="ECO:0007669"/>
    <property type="project" value="InterPro"/>
</dbReference>
<reference evidence="5 6" key="1">
    <citation type="journal article" date="2012" name="J. Bacteriol.">
        <title>Complete Genome Sequence of Rahnella aquatilis CIP 78.65.</title>
        <authorList>
            <person name="Martinez R.J."/>
            <person name="Bruce D."/>
            <person name="Detter C."/>
            <person name="Goodwin L.A."/>
            <person name="Han J."/>
            <person name="Han C.S."/>
            <person name="Held B."/>
            <person name="Land M.L."/>
            <person name="Mikhailova N."/>
            <person name="Nolan M."/>
            <person name="Pennacchio L."/>
            <person name="Pitluck S."/>
            <person name="Tapia R."/>
            <person name="Woyke T."/>
            <person name="Sobecky P.A."/>
        </authorList>
    </citation>
    <scope>NUCLEOTIDE SEQUENCE [LARGE SCALE GENOMIC DNA]</scope>
    <source>
        <strain evidence="6">ATCC 33071 / DSM 4594 / JCM 1683 / NBRC 105701 / NCIMB 13365 / CIP 78.65</strain>
    </source>
</reference>
<proteinExistence type="predicted"/>
<keyword evidence="6" id="KW-1185">Reference proteome</keyword>
<evidence type="ECO:0000256" key="1">
    <source>
        <dbReference type="ARBA" id="ARBA00023015"/>
    </source>
</evidence>
<accession>H2ISH7</accession>
<dbReference type="Gene3D" id="1.10.10.60">
    <property type="entry name" value="Homeodomain-like"/>
    <property type="match status" value="1"/>
</dbReference>
<evidence type="ECO:0000256" key="2">
    <source>
        <dbReference type="ARBA" id="ARBA00023125"/>
    </source>
</evidence>
<dbReference type="InterPro" id="IPR050204">
    <property type="entry name" value="AraC_XylS_family_regulators"/>
</dbReference>
<dbReference type="PROSITE" id="PS00041">
    <property type="entry name" value="HTH_ARAC_FAMILY_1"/>
    <property type="match status" value="1"/>
</dbReference>
<dbReference type="HOGENOM" id="CLU_049704_0_1_6"/>
<dbReference type="InterPro" id="IPR009057">
    <property type="entry name" value="Homeodomain-like_sf"/>
</dbReference>
<dbReference type="KEGG" id="raq:Rahaq2_2792"/>